<keyword evidence="3" id="KW-1185">Reference proteome</keyword>
<evidence type="ECO:0000256" key="1">
    <source>
        <dbReference type="SAM" id="MobiDB-lite"/>
    </source>
</evidence>
<name>A0A7X1LT02_9ACTN</name>
<organism evidence="2 3">
    <name type="scientific">Streptomyces mexicanus</name>
    <dbReference type="NCBI Taxonomy" id="178566"/>
    <lineage>
        <taxon>Bacteria</taxon>
        <taxon>Bacillati</taxon>
        <taxon>Actinomycetota</taxon>
        <taxon>Actinomycetes</taxon>
        <taxon>Kitasatosporales</taxon>
        <taxon>Streptomycetaceae</taxon>
        <taxon>Streptomyces</taxon>
    </lineage>
</organism>
<dbReference type="AlphaFoldDB" id="A0A7X1LT02"/>
<reference evidence="2 3" key="1">
    <citation type="submission" date="2020-08" db="EMBL/GenBank/DDBJ databases">
        <title>Whole-Genome Sequence of French Clinical Streptomyces mexicanus Strain Q0842.</title>
        <authorList>
            <person name="Boxberger M."/>
            <person name="La Scola B."/>
        </authorList>
    </citation>
    <scope>NUCLEOTIDE SEQUENCE [LARGE SCALE GENOMIC DNA]</scope>
    <source>
        <strain evidence="2 3">Marseille-Q0842</strain>
    </source>
</reference>
<gene>
    <name evidence="2" type="ORF">H1R13_27865</name>
</gene>
<evidence type="ECO:0000313" key="2">
    <source>
        <dbReference type="EMBL" id="MBC2868643.1"/>
    </source>
</evidence>
<dbReference type="Proteomes" id="UP000517694">
    <property type="component" value="Unassembled WGS sequence"/>
</dbReference>
<proteinExistence type="predicted"/>
<dbReference type="RefSeq" id="WP_159662124.1">
    <property type="nucleotide sequence ID" value="NZ_JACMHY010000013.1"/>
</dbReference>
<sequence length="283" mass="31232">MGITIRNTYGTPHNVSQTNPAHVTSCDRYRLPLVGFITPENPGYEDMVEILKGNGHDTRPEGYGLIFLESEEFSATYFGSIEQVQQYQQENQATGGKATFDASRGVMYARWPHGKGWDDYLPRVFWNQAQLGAVADGAGLVTAFAHTEVPGAEIIVFEFEGAWTAGGETHKLVTYHCTACHMDTFHDCGHVQENTGPDSRRWAARQARQHLISAARHGIGDKNSACRPDNGEMLRVVNAVARDMWNTTGNALPDTDDAYCATKGPCSIIRELRAGVRPPVYRA</sequence>
<accession>A0A7X1LT02</accession>
<comment type="caution">
    <text evidence="2">The sequence shown here is derived from an EMBL/GenBank/DDBJ whole genome shotgun (WGS) entry which is preliminary data.</text>
</comment>
<evidence type="ECO:0000313" key="3">
    <source>
        <dbReference type="Proteomes" id="UP000517694"/>
    </source>
</evidence>
<protein>
    <submittedName>
        <fullName evidence="2">Uncharacterized protein</fullName>
    </submittedName>
</protein>
<feature type="region of interest" description="Disordered" evidence="1">
    <location>
        <begin position="1"/>
        <end position="20"/>
    </location>
</feature>
<dbReference type="EMBL" id="JACMHY010000013">
    <property type="protein sequence ID" value="MBC2868643.1"/>
    <property type="molecule type" value="Genomic_DNA"/>
</dbReference>
<dbReference type="OrthoDB" id="3997975at2"/>